<dbReference type="GO" id="GO:0022857">
    <property type="term" value="F:transmembrane transporter activity"/>
    <property type="evidence" value="ECO:0007669"/>
    <property type="project" value="InterPro"/>
</dbReference>
<dbReference type="InterPro" id="IPR050367">
    <property type="entry name" value="APC_superfamily"/>
</dbReference>
<feature type="transmembrane region" description="Helical" evidence="6">
    <location>
        <begin position="151"/>
        <end position="171"/>
    </location>
</feature>
<keyword evidence="5 6" id="KW-0472">Membrane</keyword>
<keyword evidence="8" id="KW-1185">Reference proteome</keyword>
<gene>
    <name evidence="7" type="ORF">V3330_06160</name>
</gene>
<sequence>MALHEAEQQESADRQVTGPQPALRRDIRLSQLFTYSFGFLVGFGWIVLTGQWISTAGSAGAALAFLMGGLLLVPVGLCYVELATAFPYPGGEFVYAYHAFGKGVAFIAGWVLLFLFVSLTAFETVAAAWLVTVLIPPISGPPLYQVLGFEVTWGMAAIMLAGATFITAVNYRGSRVMARAQDFVTWILVLTTLIIIVCGLSLGQPANLDPLFDSSVDNWPLYGMLAIFITTPVWYSGINALPQALSELKSSPRPRTLSRLVTAMLVGSSIFYVLIIFAVGMSESRETLASADFATAFAIGRVLNSDWAVKLVLGAGLLGIVSTWNAAHFAASRVLYALSRAHLVSATFSRVHERNGCPHRAVLFVGAFGLLGASGGIPMIGAIVNSGVIVVSVLFVLTCASLFRVRRKLPSATAAYRVPGYPWVPLFGLCYAGCTVVFSLIVTWTSRTSGQIPAEWFALSIWFVLGLLLWLAAQQRRNAILETDRARLIRNEIATGAVATQPKPAVTAD</sequence>
<dbReference type="GO" id="GO:0005886">
    <property type="term" value="C:plasma membrane"/>
    <property type="evidence" value="ECO:0007669"/>
    <property type="project" value="UniProtKB-SubCell"/>
</dbReference>
<evidence type="ECO:0000256" key="1">
    <source>
        <dbReference type="ARBA" id="ARBA00004651"/>
    </source>
</evidence>
<protein>
    <submittedName>
        <fullName evidence="7">APC family permease</fullName>
    </submittedName>
</protein>
<feature type="transmembrane region" description="Helical" evidence="6">
    <location>
        <begin position="261"/>
        <end position="281"/>
    </location>
</feature>
<comment type="caution">
    <text evidence="7">The sequence shown here is derived from an EMBL/GenBank/DDBJ whole genome shotgun (WGS) entry which is preliminary data.</text>
</comment>
<feature type="transmembrane region" description="Helical" evidence="6">
    <location>
        <begin position="357"/>
        <end position="377"/>
    </location>
</feature>
<keyword evidence="4 6" id="KW-1133">Transmembrane helix</keyword>
<feature type="transmembrane region" description="Helical" evidence="6">
    <location>
        <begin position="103"/>
        <end position="131"/>
    </location>
</feature>
<evidence type="ECO:0000256" key="6">
    <source>
        <dbReference type="SAM" id="Phobius"/>
    </source>
</evidence>
<evidence type="ECO:0000256" key="4">
    <source>
        <dbReference type="ARBA" id="ARBA00022989"/>
    </source>
</evidence>
<dbReference type="AlphaFoldDB" id="A0AAW9R7S0"/>
<evidence type="ECO:0000256" key="5">
    <source>
        <dbReference type="ARBA" id="ARBA00023136"/>
    </source>
</evidence>
<feature type="transmembrane region" description="Helical" evidence="6">
    <location>
        <begin position="32"/>
        <end position="53"/>
    </location>
</feature>
<feature type="transmembrane region" description="Helical" evidence="6">
    <location>
        <begin position="423"/>
        <end position="444"/>
    </location>
</feature>
<feature type="transmembrane region" description="Helical" evidence="6">
    <location>
        <begin position="311"/>
        <end position="336"/>
    </location>
</feature>
<keyword evidence="3 6" id="KW-0812">Transmembrane</keyword>
<dbReference type="RefSeq" id="WP_354694520.1">
    <property type="nucleotide sequence ID" value="NZ_JAZHOG010000003.1"/>
</dbReference>
<feature type="transmembrane region" description="Helical" evidence="6">
    <location>
        <begin position="222"/>
        <end position="241"/>
    </location>
</feature>
<proteinExistence type="predicted"/>
<keyword evidence="2" id="KW-1003">Cell membrane</keyword>
<dbReference type="Pfam" id="PF13520">
    <property type="entry name" value="AA_permease_2"/>
    <property type="match status" value="1"/>
</dbReference>
<feature type="transmembrane region" description="Helical" evidence="6">
    <location>
        <begin position="59"/>
        <end position="82"/>
    </location>
</feature>
<comment type="subcellular location">
    <subcellularLocation>
        <location evidence="1">Cell membrane</location>
        <topology evidence="1">Multi-pass membrane protein</topology>
    </subcellularLocation>
</comment>
<organism evidence="7 8">
    <name type="scientific">Elongatibacter sediminis</name>
    <dbReference type="NCBI Taxonomy" id="3119006"/>
    <lineage>
        <taxon>Bacteria</taxon>
        <taxon>Pseudomonadati</taxon>
        <taxon>Pseudomonadota</taxon>
        <taxon>Gammaproteobacteria</taxon>
        <taxon>Chromatiales</taxon>
        <taxon>Wenzhouxiangellaceae</taxon>
        <taxon>Elongatibacter</taxon>
    </lineage>
</organism>
<dbReference type="Gene3D" id="1.20.1740.10">
    <property type="entry name" value="Amino acid/polyamine transporter I"/>
    <property type="match status" value="1"/>
</dbReference>
<reference evidence="7 8" key="1">
    <citation type="submission" date="2024-02" db="EMBL/GenBank/DDBJ databases">
        <title>A novel Wenzhouxiangellaceae bacterium, isolated from coastal sediments.</title>
        <authorList>
            <person name="Du Z.-J."/>
            <person name="Ye Y.-Q."/>
            <person name="Zhang X.-Y."/>
        </authorList>
    </citation>
    <scope>NUCLEOTIDE SEQUENCE [LARGE SCALE GENOMIC DNA]</scope>
    <source>
        <strain evidence="7 8">CH-27</strain>
    </source>
</reference>
<evidence type="ECO:0000256" key="3">
    <source>
        <dbReference type="ARBA" id="ARBA00022692"/>
    </source>
</evidence>
<feature type="transmembrane region" description="Helical" evidence="6">
    <location>
        <begin position="456"/>
        <end position="473"/>
    </location>
</feature>
<feature type="transmembrane region" description="Helical" evidence="6">
    <location>
        <begin position="183"/>
        <end position="202"/>
    </location>
</feature>
<evidence type="ECO:0000256" key="2">
    <source>
        <dbReference type="ARBA" id="ARBA00022475"/>
    </source>
</evidence>
<name>A0AAW9R7S0_9GAMM</name>
<dbReference type="InterPro" id="IPR002293">
    <property type="entry name" value="AA/rel_permease1"/>
</dbReference>
<dbReference type="PANTHER" id="PTHR42770:SF7">
    <property type="entry name" value="MEMBRANE PROTEIN"/>
    <property type="match status" value="1"/>
</dbReference>
<evidence type="ECO:0000313" key="8">
    <source>
        <dbReference type="Proteomes" id="UP001359886"/>
    </source>
</evidence>
<dbReference type="PIRSF" id="PIRSF006060">
    <property type="entry name" value="AA_transporter"/>
    <property type="match status" value="1"/>
</dbReference>
<accession>A0AAW9R7S0</accession>
<dbReference type="Proteomes" id="UP001359886">
    <property type="component" value="Unassembled WGS sequence"/>
</dbReference>
<evidence type="ECO:0000313" key="7">
    <source>
        <dbReference type="EMBL" id="MEJ8567205.1"/>
    </source>
</evidence>
<dbReference type="PANTHER" id="PTHR42770">
    <property type="entry name" value="AMINO ACID TRANSPORTER-RELATED"/>
    <property type="match status" value="1"/>
</dbReference>
<feature type="transmembrane region" description="Helical" evidence="6">
    <location>
        <begin position="383"/>
        <end position="403"/>
    </location>
</feature>
<dbReference type="EMBL" id="JAZHOG010000003">
    <property type="protein sequence ID" value="MEJ8567205.1"/>
    <property type="molecule type" value="Genomic_DNA"/>
</dbReference>